<dbReference type="GO" id="GO:0071028">
    <property type="term" value="P:nuclear mRNA surveillance"/>
    <property type="evidence" value="ECO:0007669"/>
    <property type="project" value="TreeGrafter"/>
</dbReference>
<dbReference type="EMBL" id="BTGD01000001">
    <property type="protein sequence ID" value="GMM54309.1"/>
    <property type="molecule type" value="Genomic_DNA"/>
</dbReference>
<comment type="caution">
    <text evidence="7">The sequence shown here is derived from an EMBL/GenBank/DDBJ whole genome shotgun (WGS) entry which is preliminary data.</text>
</comment>
<evidence type="ECO:0000256" key="1">
    <source>
        <dbReference type="ARBA" id="ARBA00004123"/>
    </source>
</evidence>
<dbReference type="GO" id="GO:0000177">
    <property type="term" value="C:cytoplasmic exosome (RNase complex)"/>
    <property type="evidence" value="ECO:0007669"/>
    <property type="project" value="TreeGrafter"/>
</dbReference>
<evidence type="ECO:0000256" key="2">
    <source>
        <dbReference type="ARBA" id="ARBA00006678"/>
    </source>
</evidence>
<name>A0AAV5RRW9_MAUHU</name>
<accession>A0AAV5RRW9</accession>
<dbReference type="InterPro" id="IPR027408">
    <property type="entry name" value="PNPase/RNase_PH_dom_sf"/>
</dbReference>
<dbReference type="GO" id="GO:0003723">
    <property type="term" value="F:RNA binding"/>
    <property type="evidence" value="ECO:0007669"/>
    <property type="project" value="TreeGrafter"/>
</dbReference>
<proteinExistence type="inferred from homology"/>
<dbReference type="InterPro" id="IPR036345">
    <property type="entry name" value="ExoRNase_PH_dom2_sf"/>
</dbReference>
<dbReference type="AlphaFoldDB" id="A0AAV5RRW9"/>
<dbReference type="Gene3D" id="3.30.230.70">
    <property type="entry name" value="GHMP Kinase, N-terminal domain"/>
    <property type="match status" value="1"/>
</dbReference>
<comment type="similarity">
    <text evidence="2">Belongs to the RNase PH family.</text>
</comment>
<dbReference type="SUPFAM" id="SSF55666">
    <property type="entry name" value="Ribonuclease PH domain 2-like"/>
    <property type="match status" value="1"/>
</dbReference>
<feature type="domain" description="Exoribonuclease phosphorolytic" evidence="6">
    <location>
        <begin position="1"/>
        <end position="123"/>
    </location>
</feature>
<comment type="subcellular location">
    <subcellularLocation>
        <location evidence="1">Nucleus</location>
    </subcellularLocation>
</comment>
<organism evidence="7 8">
    <name type="scientific">Maudiozyma humilis</name>
    <name type="common">Sour dough yeast</name>
    <name type="synonym">Kazachstania humilis</name>
    <dbReference type="NCBI Taxonomy" id="51915"/>
    <lineage>
        <taxon>Eukaryota</taxon>
        <taxon>Fungi</taxon>
        <taxon>Dikarya</taxon>
        <taxon>Ascomycota</taxon>
        <taxon>Saccharomycotina</taxon>
        <taxon>Saccharomycetes</taxon>
        <taxon>Saccharomycetales</taxon>
        <taxon>Saccharomycetaceae</taxon>
        <taxon>Maudiozyma</taxon>
    </lineage>
</organism>
<evidence type="ECO:0000313" key="7">
    <source>
        <dbReference type="EMBL" id="GMM54309.1"/>
    </source>
</evidence>
<dbReference type="InterPro" id="IPR001247">
    <property type="entry name" value="ExoRNase_PH_dom1"/>
</dbReference>
<gene>
    <name evidence="7" type="ORF">DAKH74_009250</name>
</gene>
<keyword evidence="4" id="KW-0271">Exosome</keyword>
<dbReference type="GO" id="GO:0000176">
    <property type="term" value="C:nuclear exosome (RNase complex)"/>
    <property type="evidence" value="ECO:0007669"/>
    <property type="project" value="UniProtKB-ARBA"/>
</dbReference>
<reference evidence="7 8" key="1">
    <citation type="journal article" date="2023" name="Elife">
        <title>Identification of key yeast species and microbe-microbe interactions impacting larval growth of Drosophila in the wild.</title>
        <authorList>
            <person name="Mure A."/>
            <person name="Sugiura Y."/>
            <person name="Maeda R."/>
            <person name="Honda K."/>
            <person name="Sakurai N."/>
            <person name="Takahashi Y."/>
            <person name="Watada M."/>
            <person name="Katoh T."/>
            <person name="Gotoh A."/>
            <person name="Gotoh Y."/>
            <person name="Taniguchi I."/>
            <person name="Nakamura K."/>
            <person name="Hayashi T."/>
            <person name="Katayama T."/>
            <person name="Uemura T."/>
            <person name="Hattori Y."/>
        </authorList>
    </citation>
    <scope>NUCLEOTIDE SEQUENCE [LARGE SCALE GENOMIC DNA]</scope>
    <source>
        <strain evidence="7 8">KH-74</strain>
    </source>
</reference>
<evidence type="ECO:0000256" key="4">
    <source>
        <dbReference type="ARBA" id="ARBA00022835"/>
    </source>
</evidence>
<dbReference type="Proteomes" id="UP001377567">
    <property type="component" value="Unassembled WGS sequence"/>
</dbReference>
<dbReference type="Pfam" id="PF01138">
    <property type="entry name" value="RNase_PH"/>
    <property type="match status" value="1"/>
</dbReference>
<keyword evidence="5" id="KW-0539">Nucleus</keyword>
<dbReference type="GO" id="GO:0071051">
    <property type="term" value="P:poly(A)-dependent snoRNA 3'-end processing"/>
    <property type="evidence" value="ECO:0007669"/>
    <property type="project" value="TreeGrafter"/>
</dbReference>
<evidence type="ECO:0000313" key="8">
    <source>
        <dbReference type="Proteomes" id="UP001377567"/>
    </source>
</evidence>
<dbReference type="GO" id="GO:0034475">
    <property type="term" value="P:U4 snRNA 3'-end processing"/>
    <property type="evidence" value="ECO:0007669"/>
    <property type="project" value="TreeGrafter"/>
</dbReference>
<dbReference type="InterPro" id="IPR020568">
    <property type="entry name" value="Ribosomal_Su5_D2-typ_SF"/>
</dbReference>
<dbReference type="SUPFAM" id="SSF54211">
    <property type="entry name" value="Ribosomal protein S5 domain 2-like"/>
    <property type="match status" value="1"/>
</dbReference>
<keyword evidence="3" id="KW-0698">rRNA processing</keyword>
<evidence type="ECO:0000256" key="3">
    <source>
        <dbReference type="ARBA" id="ARBA00022552"/>
    </source>
</evidence>
<evidence type="ECO:0000256" key="5">
    <source>
        <dbReference type="ARBA" id="ARBA00023242"/>
    </source>
</evidence>
<dbReference type="GO" id="GO:0016075">
    <property type="term" value="P:rRNA catabolic process"/>
    <property type="evidence" value="ECO:0007669"/>
    <property type="project" value="TreeGrafter"/>
</dbReference>
<protein>
    <submittedName>
        <fullName evidence="7">Exosome non-catalytic core subunit</fullName>
    </submittedName>
</protein>
<evidence type="ECO:0000259" key="6">
    <source>
        <dbReference type="Pfam" id="PF01138"/>
    </source>
</evidence>
<dbReference type="GO" id="GO:0071038">
    <property type="term" value="P:TRAMP-dependent tRNA surveillance pathway"/>
    <property type="evidence" value="ECO:0007669"/>
    <property type="project" value="UniProtKB-ARBA"/>
</dbReference>
<dbReference type="InterPro" id="IPR050080">
    <property type="entry name" value="RNase_PH"/>
</dbReference>
<dbReference type="GO" id="GO:0000467">
    <property type="term" value="P:exonucleolytic trimming to generate mature 3'-end of 5.8S rRNA from tricistronic rRNA transcript (SSU-rRNA, 5.8S rRNA, LSU-rRNA)"/>
    <property type="evidence" value="ECO:0007669"/>
    <property type="project" value="UniProtKB-ARBA"/>
</dbReference>
<dbReference type="PANTHER" id="PTHR11953:SF1">
    <property type="entry name" value="EXOSOME COMPLEX COMPONENT RRP46"/>
    <property type="match status" value="1"/>
</dbReference>
<keyword evidence="8" id="KW-1185">Reference proteome</keyword>
<sequence>MNAEISYLDNVDGSCLYNTPHTRVVASATGPVEPKARQELPTQLALELSVRPAAGVATTREVRIQDSVRAVITSILAAYKYPRQLCQLTLQVLQAGESEELFHCLELAACVNSAVFALVDAGVALTALALATTVALAHDGTATAEPSRQQLMDARSVHTVVFRIVDGKPEDILSMDSHGDFSEADILKVLDVAETSAKQLNAQFRETVLARVNIV</sequence>
<dbReference type="PANTHER" id="PTHR11953">
    <property type="entry name" value="EXOSOME COMPLEX COMPONENT"/>
    <property type="match status" value="1"/>
</dbReference>
<dbReference type="GO" id="GO:0005730">
    <property type="term" value="C:nucleolus"/>
    <property type="evidence" value="ECO:0007669"/>
    <property type="project" value="UniProtKB-SubCell"/>
</dbReference>